<proteinExistence type="predicted"/>
<feature type="transmembrane region" description="Helical" evidence="1">
    <location>
        <begin position="115"/>
        <end position="137"/>
    </location>
</feature>
<evidence type="ECO:0000256" key="1">
    <source>
        <dbReference type="SAM" id="Phobius"/>
    </source>
</evidence>
<dbReference type="EMBL" id="FOYM01000010">
    <property type="protein sequence ID" value="SFR04475.1"/>
    <property type="molecule type" value="Genomic_DNA"/>
</dbReference>
<feature type="transmembrane region" description="Helical" evidence="1">
    <location>
        <begin position="70"/>
        <end position="88"/>
    </location>
</feature>
<feature type="transmembrane region" description="Helical" evidence="1">
    <location>
        <begin position="12"/>
        <end position="32"/>
    </location>
</feature>
<protein>
    <submittedName>
        <fullName evidence="2">Spore cortex biosynthesis protein YabQ</fullName>
    </submittedName>
</protein>
<sequence length="184" mass="21193">MTEPVTSQFMVFIYTILTGALAGFLFDIYAGVGQVWRLRKTGIFFGDVVYWLVLTALVYGLILHYNQGEVRFFVLLGLGMGAALYFQLSRRRVRKAVIKTIELTIRLLKWLGKSMVWLVGVLLLPFRLVYLVITYPFRLLGLVLGRTGRAVAKLIKRLVPTPVKSFYHRLVNQWKRLLAGIKRR</sequence>
<reference evidence="3" key="1">
    <citation type="submission" date="2016-10" db="EMBL/GenBank/DDBJ databases">
        <authorList>
            <person name="Varghese N."/>
            <person name="Submissions S."/>
        </authorList>
    </citation>
    <scope>NUCLEOTIDE SEQUENCE [LARGE SCALE GENOMIC DNA]</scope>
    <source>
        <strain evidence="3">DSM 3669</strain>
    </source>
</reference>
<organism evidence="2 3">
    <name type="scientific">Desulfoscipio geothermicus DSM 3669</name>
    <dbReference type="NCBI Taxonomy" id="1121426"/>
    <lineage>
        <taxon>Bacteria</taxon>
        <taxon>Bacillati</taxon>
        <taxon>Bacillota</taxon>
        <taxon>Clostridia</taxon>
        <taxon>Eubacteriales</taxon>
        <taxon>Desulfallaceae</taxon>
        <taxon>Desulfoscipio</taxon>
    </lineage>
</organism>
<evidence type="ECO:0000313" key="2">
    <source>
        <dbReference type="EMBL" id="SFR04475.1"/>
    </source>
</evidence>
<dbReference type="Proteomes" id="UP000199584">
    <property type="component" value="Unassembled WGS sequence"/>
</dbReference>
<name>A0A1I6DGA2_9FIRM</name>
<dbReference type="NCBIfam" id="TIGR02893">
    <property type="entry name" value="spore_yabQ"/>
    <property type="match status" value="1"/>
</dbReference>
<keyword evidence="3" id="KW-1185">Reference proteome</keyword>
<feature type="transmembrane region" description="Helical" evidence="1">
    <location>
        <begin position="44"/>
        <end position="64"/>
    </location>
</feature>
<dbReference type="AlphaFoldDB" id="A0A1I6DGA2"/>
<keyword evidence="1" id="KW-1133">Transmembrane helix</keyword>
<keyword evidence="1" id="KW-0472">Membrane</keyword>
<dbReference type="RefSeq" id="WP_092482889.1">
    <property type="nucleotide sequence ID" value="NZ_FOYM01000010.1"/>
</dbReference>
<gene>
    <name evidence="2" type="ORF">SAMN05660706_11077</name>
</gene>
<accession>A0A1I6DGA2</accession>
<keyword evidence="1" id="KW-0812">Transmembrane</keyword>
<dbReference type="InterPro" id="IPR019074">
    <property type="entry name" value="YabQ"/>
</dbReference>
<dbReference type="Pfam" id="PF09578">
    <property type="entry name" value="Spore_YabQ"/>
    <property type="match status" value="1"/>
</dbReference>
<dbReference type="OrthoDB" id="1685240at2"/>
<evidence type="ECO:0000313" key="3">
    <source>
        <dbReference type="Proteomes" id="UP000199584"/>
    </source>
</evidence>
<dbReference type="STRING" id="39060.SAMN05660706_11077"/>